<sequence length="146" mass="14029">MKQVAKKSLGVAAMSAAAVVSGAGAASALPVDTLGVPTGVLGSEAVKAGGRALGPAVETTGKTAGKTLGGLPLEEATRGLPANLSEPVGVAQEALAGTLSGTPVEETTERLADRPQQMVKGKSSKPGGGMIGGLPLGKALPIGGSH</sequence>
<gene>
    <name evidence="3" type="ORF">ITI46_31510</name>
</gene>
<accession>A0ABS3XL52</accession>
<dbReference type="EMBL" id="JADKMA010000257">
    <property type="protein sequence ID" value="MBO8196136.1"/>
    <property type="molecule type" value="Genomic_DNA"/>
</dbReference>
<feature type="signal peptide" evidence="2">
    <location>
        <begin position="1"/>
        <end position="28"/>
    </location>
</feature>
<evidence type="ECO:0008006" key="5">
    <source>
        <dbReference type="Google" id="ProtNLM"/>
    </source>
</evidence>
<keyword evidence="2" id="KW-0732">Signal</keyword>
<feature type="compositionally biased region" description="Gly residues" evidence="1">
    <location>
        <begin position="126"/>
        <end position="135"/>
    </location>
</feature>
<dbReference type="Proteomes" id="UP001519064">
    <property type="component" value="Unassembled WGS sequence"/>
</dbReference>
<proteinExistence type="predicted"/>
<name>A0ABS3XL52_9ACTN</name>
<comment type="caution">
    <text evidence="3">The sequence shown here is derived from an EMBL/GenBank/DDBJ whole genome shotgun (WGS) entry which is preliminary data.</text>
</comment>
<evidence type="ECO:0000313" key="4">
    <source>
        <dbReference type="Proteomes" id="UP001519064"/>
    </source>
</evidence>
<keyword evidence="4" id="KW-1185">Reference proteome</keyword>
<reference evidence="3 4" key="1">
    <citation type="submission" date="2020-11" db="EMBL/GenBank/DDBJ databases">
        <title>Streptomyces spirodelae sp. nov., isolated from duckweed.</title>
        <authorList>
            <person name="Saimee Y."/>
            <person name="Duangmal K."/>
        </authorList>
    </citation>
    <scope>NUCLEOTIDE SEQUENCE [LARGE SCALE GENOMIC DNA]</scope>
    <source>
        <strain evidence="3 4">S16-07</strain>
    </source>
</reference>
<evidence type="ECO:0000256" key="1">
    <source>
        <dbReference type="SAM" id="MobiDB-lite"/>
    </source>
</evidence>
<feature type="region of interest" description="Disordered" evidence="1">
    <location>
        <begin position="98"/>
        <end position="146"/>
    </location>
</feature>
<organism evidence="3 4">
    <name type="scientific">Streptomyces oryzae</name>
    <dbReference type="NCBI Taxonomy" id="1434886"/>
    <lineage>
        <taxon>Bacteria</taxon>
        <taxon>Bacillati</taxon>
        <taxon>Actinomycetota</taxon>
        <taxon>Actinomycetes</taxon>
        <taxon>Kitasatosporales</taxon>
        <taxon>Streptomycetaceae</taxon>
        <taxon>Streptomyces</taxon>
    </lineage>
</organism>
<dbReference type="RefSeq" id="WP_209243341.1">
    <property type="nucleotide sequence ID" value="NZ_JADKMA010000257.1"/>
</dbReference>
<evidence type="ECO:0000256" key="2">
    <source>
        <dbReference type="SAM" id="SignalP"/>
    </source>
</evidence>
<protein>
    <recommendedName>
        <fullName evidence="5">ATP-binding protein</fullName>
    </recommendedName>
</protein>
<evidence type="ECO:0000313" key="3">
    <source>
        <dbReference type="EMBL" id="MBO8196136.1"/>
    </source>
</evidence>
<feature type="chain" id="PRO_5046936766" description="ATP-binding protein" evidence="2">
    <location>
        <begin position="29"/>
        <end position="146"/>
    </location>
</feature>